<keyword evidence="5 6" id="KW-0472">Membrane</keyword>
<gene>
    <name evidence="9" type="ORF">GQ43DRAFT_248910</name>
</gene>
<feature type="transmembrane region" description="Helical" evidence="6">
    <location>
        <begin position="169"/>
        <end position="186"/>
    </location>
</feature>
<keyword evidence="3 6" id="KW-0256">Endoplasmic reticulum</keyword>
<comment type="subcellular location">
    <subcellularLocation>
        <location evidence="1 6">Endoplasmic reticulum membrane</location>
        <topology evidence="1 6">Multi-pass membrane protein</topology>
    </subcellularLocation>
</comment>
<evidence type="ECO:0000313" key="9">
    <source>
        <dbReference type="EMBL" id="KAF2196613.1"/>
    </source>
</evidence>
<organism evidence="9 10">
    <name type="scientific">Delitschia confertaspora ATCC 74209</name>
    <dbReference type="NCBI Taxonomy" id="1513339"/>
    <lineage>
        <taxon>Eukaryota</taxon>
        <taxon>Fungi</taxon>
        <taxon>Dikarya</taxon>
        <taxon>Ascomycota</taxon>
        <taxon>Pezizomycotina</taxon>
        <taxon>Dothideomycetes</taxon>
        <taxon>Pleosporomycetidae</taxon>
        <taxon>Pleosporales</taxon>
        <taxon>Delitschiaceae</taxon>
        <taxon>Delitschia</taxon>
    </lineage>
</organism>
<reference evidence="9" key="1">
    <citation type="journal article" date="2020" name="Stud. Mycol.">
        <title>101 Dothideomycetes genomes: a test case for predicting lifestyles and emergence of pathogens.</title>
        <authorList>
            <person name="Haridas S."/>
            <person name="Albert R."/>
            <person name="Binder M."/>
            <person name="Bloem J."/>
            <person name="Labutti K."/>
            <person name="Salamov A."/>
            <person name="Andreopoulos B."/>
            <person name="Baker S."/>
            <person name="Barry K."/>
            <person name="Bills G."/>
            <person name="Bluhm B."/>
            <person name="Cannon C."/>
            <person name="Castanera R."/>
            <person name="Culley D."/>
            <person name="Daum C."/>
            <person name="Ezra D."/>
            <person name="Gonzalez J."/>
            <person name="Henrissat B."/>
            <person name="Kuo A."/>
            <person name="Liang C."/>
            <person name="Lipzen A."/>
            <person name="Lutzoni F."/>
            <person name="Magnuson J."/>
            <person name="Mondo S."/>
            <person name="Nolan M."/>
            <person name="Ohm R."/>
            <person name="Pangilinan J."/>
            <person name="Park H.-J."/>
            <person name="Ramirez L."/>
            <person name="Alfaro M."/>
            <person name="Sun H."/>
            <person name="Tritt A."/>
            <person name="Yoshinaga Y."/>
            <person name="Zwiers L.-H."/>
            <person name="Turgeon B."/>
            <person name="Goodwin S."/>
            <person name="Spatafora J."/>
            <person name="Crous P."/>
            <person name="Grigoriev I."/>
        </authorList>
    </citation>
    <scope>NUCLEOTIDE SEQUENCE</scope>
    <source>
        <strain evidence="9">ATCC 74209</strain>
    </source>
</reference>
<feature type="compositionally biased region" description="Polar residues" evidence="7">
    <location>
        <begin position="298"/>
        <end position="307"/>
    </location>
</feature>
<dbReference type="Pfam" id="PF02453">
    <property type="entry name" value="Reticulon"/>
    <property type="match status" value="1"/>
</dbReference>
<keyword evidence="4 6" id="KW-1133">Transmembrane helix</keyword>
<feature type="region of interest" description="Disordered" evidence="7">
    <location>
        <begin position="269"/>
        <end position="325"/>
    </location>
</feature>
<evidence type="ECO:0000256" key="7">
    <source>
        <dbReference type="SAM" id="MobiDB-lite"/>
    </source>
</evidence>
<dbReference type="Proteomes" id="UP000799536">
    <property type="component" value="Unassembled WGS sequence"/>
</dbReference>
<keyword evidence="10" id="KW-1185">Reference proteome</keyword>
<evidence type="ECO:0000256" key="5">
    <source>
        <dbReference type="ARBA" id="ARBA00023136"/>
    </source>
</evidence>
<evidence type="ECO:0000313" key="10">
    <source>
        <dbReference type="Proteomes" id="UP000799536"/>
    </source>
</evidence>
<dbReference type="GO" id="GO:0005789">
    <property type="term" value="C:endoplasmic reticulum membrane"/>
    <property type="evidence" value="ECO:0007669"/>
    <property type="project" value="UniProtKB-SubCell"/>
</dbReference>
<dbReference type="OrthoDB" id="567788at2759"/>
<feature type="domain" description="Reticulon" evidence="8">
    <location>
        <begin position="64"/>
        <end position="234"/>
    </location>
</feature>
<evidence type="ECO:0000259" key="8">
    <source>
        <dbReference type="PROSITE" id="PS50845"/>
    </source>
</evidence>
<evidence type="ECO:0000256" key="4">
    <source>
        <dbReference type="ARBA" id="ARBA00022989"/>
    </source>
</evidence>
<comment type="caution">
    <text evidence="9">The sequence shown here is derived from an EMBL/GenBank/DDBJ whole genome shotgun (WGS) entry which is preliminary data.</text>
</comment>
<evidence type="ECO:0000256" key="3">
    <source>
        <dbReference type="ARBA" id="ARBA00022824"/>
    </source>
</evidence>
<name>A0A9P4MR40_9PLEO</name>
<proteinExistence type="predicted"/>
<feature type="compositionally biased region" description="Polar residues" evidence="7">
    <location>
        <begin position="269"/>
        <end position="281"/>
    </location>
</feature>
<dbReference type="PROSITE" id="PS50845">
    <property type="entry name" value="RETICULON"/>
    <property type="match status" value="1"/>
</dbReference>
<dbReference type="InterPro" id="IPR003388">
    <property type="entry name" value="Reticulon"/>
</dbReference>
<evidence type="ECO:0000256" key="1">
    <source>
        <dbReference type="ARBA" id="ARBA00004477"/>
    </source>
</evidence>
<dbReference type="EMBL" id="ML994354">
    <property type="protein sequence ID" value="KAF2196613.1"/>
    <property type="molecule type" value="Genomic_DNA"/>
</dbReference>
<keyword evidence="2 6" id="KW-0812">Transmembrane</keyword>
<protein>
    <recommendedName>
        <fullName evidence="6">Reticulon-like protein</fullName>
    </recommendedName>
</protein>
<feature type="compositionally biased region" description="Basic and acidic residues" evidence="7">
    <location>
        <begin position="282"/>
        <end position="295"/>
    </location>
</feature>
<feature type="transmembrane region" description="Helical" evidence="6">
    <location>
        <begin position="75"/>
        <end position="93"/>
    </location>
</feature>
<accession>A0A9P4MR40</accession>
<evidence type="ECO:0000256" key="2">
    <source>
        <dbReference type="ARBA" id="ARBA00022692"/>
    </source>
</evidence>
<sequence length="346" mass="38642">MDTVVNSPNVQNMKQQVQNGPVAQNVKAETAKTRNEFADLANARRTPEQPAATGQPLTHYHSLFYRLLSWKNPRATTISFLASLAFIFAARYLNFFGYIFKALYMILFVTATAEGVGKMAFGKGFTSQFRPRQYFVIPKASLERLTDDVEQFINFFVIEIQRVIFAENLPATVAAFLASFISYFLIKFVPLWGLAAIGTTVLYMAPLIYISNKELIDSQLERASNMVNQQAHQIRDIAAQQTGNAVNTFQNYAGEYTHLAQDKINQYRGRSTSPEATTKQHNSTDAHRATLKEDVSTGPRSTLNQDFPTAPRTTLDRDFPSAPSAEPVVVEPVVPSVEKISEPALI</sequence>
<feature type="transmembrane region" description="Helical" evidence="6">
    <location>
        <begin position="192"/>
        <end position="210"/>
    </location>
</feature>
<evidence type="ECO:0000256" key="6">
    <source>
        <dbReference type="RuleBase" id="RU363132"/>
    </source>
</evidence>
<dbReference type="AlphaFoldDB" id="A0A9P4MR40"/>